<evidence type="ECO:0000256" key="2">
    <source>
        <dbReference type="SAM" id="MobiDB-lite"/>
    </source>
</evidence>
<dbReference type="EMBL" id="JADLRE010000013">
    <property type="protein sequence ID" value="MBF6226941.1"/>
    <property type="molecule type" value="Genomic_DNA"/>
</dbReference>
<comment type="similarity">
    <text evidence="1">Belongs to the AHA1 family.</text>
</comment>
<evidence type="ECO:0000313" key="4">
    <source>
        <dbReference type="EMBL" id="MBF6226941.1"/>
    </source>
</evidence>
<feature type="domain" description="Activator of Hsp90 ATPase homologue 1/2-like C-terminal" evidence="3">
    <location>
        <begin position="20"/>
        <end position="81"/>
    </location>
</feature>
<dbReference type="InterPro" id="IPR023393">
    <property type="entry name" value="START-like_dom_sf"/>
</dbReference>
<reference evidence="4 5" key="1">
    <citation type="submission" date="2020-10" db="EMBL/GenBank/DDBJ databases">
        <title>Identification of Nocardia species via Next-generation sequencing and recognition of intraspecies genetic diversity.</title>
        <authorList>
            <person name="Li P."/>
            <person name="Li P."/>
            <person name="Lu B."/>
        </authorList>
    </citation>
    <scope>NUCLEOTIDE SEQUENCE [LARGE SCALE GENOMIC DNA]</scope>
    <source>
        <strain evidence="4 5">N-11</strain>
    </source>
</reference>
<evidence type="ECO:0000259" key="3">
    <source>
        <dbReference type="Pfam" id="PF08327"/>
    </source>
</evidence>
<evidence type="ECO:0000313" key="5">
    <source>
        <dbReference type="Proteomes" id="UP000807309"/>
    </source>
</evidence>
<accession>A0ABS0C9T8</accession>
<dbReference type="SUPFAM" id="SSF55961">
    <property type="entry name" value="Bet v1-like"/>
    <property type="match status" value="1"/>
</dbReference>
<gene>
    <name evidence="4" type="ORF">IU470_17740</name>
</gene>
<comment type="caution">
    <text evidence="4">The sequence shown here is derived from an EMBL/GenBank/DDBJ whole genome shotgun (WGS) entry which is preliminary data.</text>
</comment>
<dbReference type="Proteomes" id="UP000807309">
    <property type="component" value="Unassembled WGS sequence"/>
</dbReference>
<feature type="region of interest" description="Disordered" evidence="2">
    <location>
        <begin position="75"/>
        <end position="97"/>
    </location>
</feature>
<name>A0ABS0C9T8_9NOCA</name>
<dbReference type="Pfam" id="PF08327">
    <property type="entry name" value="AHSA1"/>
    <property type="match status" value="1"/>
</dbReference>
<sequence>MAHTYVEPTGTGETTAHSDTYHGRFTRLVPHERVVRILEFEIGEPASADKQTTTYTLHDAETGTDVDAVHHGLPNAIAPEDNEPGPAELATMTEAAR</sequence>
<dbReference type="Gene3D" id="3.30.530.20">
    <property type="match status" value="1"/>
</dbReference>
<feature type="region of interest" description="Disordered" evidence="2">
    <location>
        <begin position="1"/>
        <end position="22"/>
    </location>
</feature>
<proteinExistence type="inferred from homology"/>
<protein>
    <submittedName>
        <fullName evidence="4">SRPBCC domain-containing protein</fullName>
    </submittedName>
</protein>
<keyword evidence="5" id="KW-1185">Reference proteome</keyword>
<organism evidence="4 5">
    <name type="scientific">Nocardia abscessus</name>
    <dbReference type="NCBI Taxonomy" id="120957"/>
    <lineage>
        <taxon>Bacteria</taxon>
        <taxon>Bacillati</taxon>
        <taxon>Actinomycetota</taxon>
        <taxon>Actinomycetes</taxon>
        <taxon>Mycobacteriales</taxon>
        <taxon>Nocardiaceae</taxon>
        <taxon>Nocardia</taxon>
    </lineage>
</organism>
<dbReference type="InterPro" id="IPR013538">
    <property type="entry name" value="ASHA1/2-like_C"/>
</dbReference>
<evidence type="ECO:0000256" key="1">
    <source>
        <dbReference type="ARBA" id="ARBA00006817"/>
    </source>
</evidence>